<dbReference type="Pfam" id="PF01575">
    <property type="entry name" value="MaoC_dehydratas"/>
    <property type="match status" value="1"/>
</dbReference>
<dbReference type="InterPro" id="IPR052342">
    <property type="entry name" value="MCH/BMMD"/>
</dbReference>
<evidence type="ECO:0000259" key="1">
    <source>
        <dbReference type="Pfam" id="PF01575"/>
    </source>
</evidence>
<reference evidence="2 3" key="2">
    <citation type="journal article" date="2020" name="Int. J. Syst. Evol. Microbiol.">
        <title>Description and complete genome sequences of Bradyrhizobium symbiodeficiens sp. nov., a non-symbiotic bacterium associated with legumes native to Canada.</title>
        <authorList>
            <person name="Bromfield E.S.P."/>
            <person name="Cloutier S."/>
            <person name="Nguyen H.D.T."/>
        </authorList>
    </citation>
    <scope>NUCLEOTIDE SEQUENCE [LARGE SCALE GENOMIC DNA]</scope>
    <source>
        <strain evidence="2 3">65S1MB</strain>
    </source>
</reference>
<organism evidence="2 3">
    <name type="scientific">Bradyrhizobium symbiodeficiens</name>
    <dbReference type="NCBI Taxonomy" id="1404367"/>
    <lineage>
        <taxon>Bacteria</taxon>
        <taxon>Pseudomonadati</taxon>
        <taxon>Pseudomonadota</taxon>
        <taxon>Alphaproteobacteria</taxon>
        <taxon>Hyphomicrobiales</taxon>
        <taxon>Nitrobacteraceae</taxon>
        <taxon>Bradyrhizobium</taxon>
    </lineage>
</organism>
<gene>
    <name evidence="2" type="ORF">FJN17_15260</name>
</gene>
<dbReference type="Gene3D" id="3.10.129.10">
    <property type="entry name" value="Hotdog Thioesterase"/>
    <property type="match status" value="1"/>
</dbReference>
<dbReference type="RefSeq" id="WP_140480252.1">
    <property type="nucleotide sequence ID" value="NZ_CP041090.2"/>
</dbReference>
<dbReference type="InterPro" id="IPR029069">
    <property type="entry name" value="HotDog_dom_sf"/>
</dbReference>
<evidence type="ECO:0000313" key="3">
    <source>
        <dbReference type="Proteomes" id="UP000319298"/>
    </source>
</evidence>
<dbReference type="SUPFAM" id="SSF54637">
    <property type="entry name" value="Thioesterase/thiol ester dehydrase-isomerase"/>
    <property type="match status" value="1"/>
</dbReference>
<dbReference type="Proteomes" id="UP000319298">
    <property type="component" value="Chromosome"/>
</dbReference>
<protein>
    <submittedName>
        <fullName evidence="2">MaoC family dehydratase</fullName>
    </submittedName>
</protein>
<dbReference type="PANTHER" id="PTHR43664">
    <property type="entry name" value="MONOAMINE OXIDASE-RELATED"/>
    <property type="match status" value="1"/>
</dbReference>
<sequence>MAGLWFEQFEDGMVFNHEWSRTITETDNVWFSLLTMNVQPLHIDAHYAAKSEWGKPLVNSLFTLGLLIGMTVNDTTLNTTLANLGMTDVRFPKPLFQGDSVKVRTIVRSKRESKSRPNEGIVNFYHEMTNQNGDVVATCERAALMRKQAKAA</sequence>
<name>A0ABX5W691_9BRAD</name>
<keyword evidence="3" id="KW-1185">Reference proteome</keyword>
<accession>A0ABX5W691</accession>
<feature type="domain" description="MaoC-like" evidence="1">
    <location>
        <begin position="12"/>
        <end position="117"/>
    </location>
</feature>
<dbReference type="InterPro" id="IPR002539">
    <property type="entry name" value="MaoC-like_dom"/>
</dbReference>
<evidence type="ECO:0000313" key="2">
    <source>
        <dbReference type="EMBL" id="QDF38804.1"/>
    </source>
</evidence>
<proteinExistence type="predicted"/>
<dbReference type="PANTHER" id="PTHR43664:SF1">
    <property type="entry name" value="BETA-METHYLMALYL-COA DEHYDRATASE"/>
    <property type="match status" value="1"/>
</dbReference>
<reference evidence="3" key="1">
    <citation type="submission" date="2019-06" db="EMBL/GenBank/DDBJ databases">
        <title>Whole-Genome Sequence of Bradyrhizobium sp. 3 Strain 65S1MB.</title>
        <authorList>
            <person name="Bromfield E.S.P."/>
            <person name="Cloutier S."/>
            <person name="Nguyen H.D.T."/>
        </authorList>
    </citation>
    <scope>NUCLEOTIDE SEQUENCE [LARGE SCALE GENOMIC DNA]</scope>
    <source>
        <strain evidence="3">65S1MB</strain>
    </source>
</reference>
<dbReference type="EMBL" id="CP041090">
    <property type="protein sequence ID" value="QDF38804.1"/>
    <property type="molecule type" value="Genomic_DNA"/>
</dbReference>
<dbReference type="CDD" id="cd03451">
    <property type="entry name" value="FkbR2"/>
    <property type="match status" value="1"/>
</dbReference>